<dbReference type="EMBL" id="GGEC01075206">
    <property type="protein sequence ID" value="MBX55690.1"/>
    <property type="molecule type" value="Transcribed_RNA"/>
</dbReference>
<protein>
    <submittedName>
        <fullName evidence="5">Uncharacterized protein</fullName>
    </submittedName>
</protein>
<feature type="region of interest" description="Disordered" evidence="3">
    <location>
        <begin position="1"/>
        <end position="21"/>
    </location>
</feature>
<reference evidence="5" key="1">
    <citation type="submission" date="2018-02" db="EMBL/GenBank/DDBJ databases">
        <title>Rhizophora mucronata_Transcriptome.</title>
        <authorList>
            <person name="Meera S.P."/>
            <person name="Sreeshan A."/>
            <person name="Augustine A."/>
        </authorList>
    </citation>
    <scope>NUCLEOTIDE SEQUENCE</scope>
    <source>
        <tissue evidence="5">Leaf</tissue>
    </source>
</reference>
<proteinExistence type="predicted"/>
<dbReference type="GO" id="GO:0005886">
    <property type="term" value="C:plasma membrane"/>
    <property type="evidence" value="ECO:0007669"/>
    <property type="project" value="TreeGrafter"/>
</dbReference>
<evidence type="ECO:0000256" key="2">
    <source>
        <dbReference type="ARBA" id="ARBA00023136"/>
    </source>
</evidence>
<dbReference type="AlphaFoldDB" id="A0A2P2PLP6"/>
<comment type="subcellular location">
    <subcellularLocation>
        <location evidence="1">Membrane</location>
    </subcellularLocation>
</comment>
<evidence type="ECO:0000256" key="3">
    <source>
        <dbReference type="SAM" id="MobiDB-lite"/>
    </source>
</evidence>
<keyword evidence="4" id="KW-0812">Transmembrane</keyword>
<keyword evidence="2 4" id="KW-0472">Membrane</keyword>
<keyword evidence="4" id="KW-1133">Transmembrane helix</keyword>
<feature type="transmembrane region" description="Helical" evidence="4">
    <location>
        <begin position="58"/>
        <end position="88"/>
    </location>
</feature>
<dbReference type="InterPro" id="IPR044839">
    <property type="entry name" value="NDR1-like"/>
</dbReference>
<evidence type="ECO:0000256" key="1">
    <source>
        <dbReference type="ARBA" id="ARBA00004370"/>
    </source>
</evidence>
<organism evidence="5">
    <name type="scientific">Rhizophora mucronata</name>
    <name type="common">Asiatic mangrove</name>
    <dbReference type="NCBI Taxonomy" id="61149"/>
    <lineage>
        <taxon>Eukaryota</taxon>
        <taxon>Viridiplantae</taxon>
        <taxon>Streptophyta</taxon>
        <taxon>Embryophyta</taxon>
        <taxon>Tracheophyta</taxon>
        <taxon>Spermatophyta</taxon>
        <taxon>Magnoliopsida</taxon>
        <taxon>eudicotyledons</taxon>
        <taxon>Gunneridae</taxon>
        <taxon>Pentapetalae</taxon>
        <taxon>rosids</taxon>
        <taxon>fabids</taxon>
        <taxon>Malpighiales</taxon>
        <taxon>Rhizophoraceae</taxon>
        <taxon>Rhizophora</taxon>
    </lineage>
</organism>
<sequence>MADRVYPSNRPTATTNGAATATTTAPAFPATKAQLYGATRPPYRPQTNRYRKRSRRGCFCFCCLWTTIIILSLLFLAGIAGTVFYILYRPHRPSFSVTGLKIASLNLTKTSRVTTKIKLNITTTNPNKKLIFIYNPTTISATTATDNIELGQTTIPSFVHGKKNTTLLISTITSSGQPLDDASASKLKTDLKSKNGVNLKINLNTKLEIKAGGLKTPKTRIRVSCEGIKANVPTGKKATTASVSNAKCKFDLRIKIWRWTF</sequence>
<evidence type="ECO:0000256" key="4">
    <source>
        <dbReference type="SAM" id="Phobius"/>
    </source>
</evidence>
<accession>A0A2P2PLP6</accession>
<dbReference type="PANTHER" id="PTHR31234:SF2">
    <property type="entry name" value="OS05G0199100 PROTEIN"/>
    <property type="match status" value="1"/>
</dbReference>
<dbReference type="PANTHER" id="PTHR31234">
    <property type="entry name" value="LATE EMBRYOGENESIS ABUNDANT (LEA) HYDROXYPROLINE-RICH GLYCOPROTEIN FAMILY"/>
    <property type="match status" value="1"/>
</dbReference>
<feature type="compositionally biased region" description="Low complexity" evidence="3">
    <location>
        <begin position="11"/>
        <end position="21"/>
    </location>
</feature>
<dbReference type="GO" id="GO:0098542">
    <property type="term" value="P:defense response to other organism"/>
    <property type="evidence" value="ECO:0007669"/>
    <property type="project" value="InterPro"/>
</dbReference>
<name>A0A2P2PLP6_RHIMU</name>
<evidence type="ECO:0000313" key="5">
    <source>
        <dbReference type="EMBL" id="MBX55690.1"/>
    </source>
</evidence>